<keyword evidence="3" id="KW-1185">Reference proteome</keyword>
<comment type="caution">
    <text evidence="2">The sequence shown here is derived from an EMBL/GenBank/DDBJ whole genome shotgun (WGS) entry which is preliminary data.</text>
</comment>
<evidence type="ECO:0000313" key="2">
    <source>
        <dbReference type="EMBL" id="MED6221446.1"/>
    </source>
</evidence>
<proteinExistence type="predicted"/>
<dbReference type="EMBL" id="JASCZI010272280">
    <property type="protein sequence ID" value="MED6221446.1"/>
    <property type="molecule type" value="Genomic_DNA"/>
</dbReference>
<organism evidence="2 3">
    <name type="scientific">Stylosanthes scabra</name>
    <dbReference type="NCBI Taxonomy" id="79078"/>
    <lineage>
        <taxon>Eukaryota</taxon>
        <taxon>Viridiplantae</taxon>
        <taxon>Streptophyta</taxon>
        <taxon>Embryophyta</taxon>
        <taxon>Tracheophyta</taxon>
        <taxon>Spermatophyta</taxon>
        <taxon>Magnoliopsida</taxon>
        <taxon>eudicotyledons</taxon>
        <taxon>Gunneridae</taxon>
        <taxon>Pentapetalae</taxon>
        <taxon>rosids</taxon>
        <taxon>fabids</taxon>
        <taxon>Fabales</taxon>
        <taxon>Fabaceae</taxon>
        <taxon>Papilionoideae</taxon>
        <taxon>50 kb inversion clade</taxon>
        <taxon>dalbergioids sensu lato</taxon>
        <taxon>Dalbergieae</taxon>
        <taxon>Pterocarpus clade</taxon>
        <taxon>Stylosanthes</taxon>
    </lineage>
</organism>
<feature type="compositionally biased region" description="Basic and acidic residues" evidence="1">
    <location>
        <begin position="12"/>
        <end position="23"/>
    </location>
</feature>
<name>A0ABU6ZHL4_9FABA</name>
<evidence type="ECO:0000313" key="3">
    <source>
        <dbReference type="Proteomes" id="UP001341840"/>
    </source>
</evidence>
<sequence>MNEALTALNSGRTDEQIGRESRRGTPTYSPWTIAGTAVQTAASERMCSDGGFKPEMMSTASKDFELAMMVLANVDSGKHDL</sequence>
<gene>
    <name evidence="2" type="ORF">PIB30_054720</name>
</gene>
<reference evidence="2 3" key="1">
    <citation type="journal article" date="2023" name="Plants (Basel)">
        <title>Bridging the Gap: Combining Genomics and Transcriptomics Approaches to Understand Stylosanthes scabra, an Orphan Legume from the Brazilian Caatinga.</title>
        <authorList>
            <person name="Ferreira-Neto J.R.C."/>
            <person name="da Silva M.D."/>
            <person name="Binneck E."/>
            <person name="de Melo N.F."/>
            <person name="da Silva R.H."/>
            <person name="de Melo A.L.T.M."/>
            <person name="Pandolfi V."/>
            <person name="Bustamante F.O."/>
            <person name="Brasileiro-Vidal A.C."/>
            <person name="Benko-Iseppon A.M."/>
        </authorList>
    </citation>
    <scope>NUCLEOTIDE SEQUENCE [LARGE SCALE GENOMIC DNA]</scope>
    <source>
        <tissue evidence="2">Leaves</tissue>
    </source>
</reference>
<accession>A0ABU6ZHL4</accession>
<dbReference type="Proteomes" id="UP001341840">
    <property type="component" value="Unassembled WGS sequence"/>
</dbReference>
<feature type="region of interest" description="Disordered" evidence="1">
    <location>
        <begin position="1"/>
        <end position="32"/>
    </location>
</feature>
<protein>
    <submittedName>
        <fullName evidence="2">Uncharacterized protein</fullName>
    </submittedName>
</protein>
<evidence type="ECO:0000256" key="1">
    <source>
        <dbReference type="SAM" id="MobiDB-lite"/>
    </source>
</evidence>